<comment type="caution">
    <text evidence="3">The sequence shown here is derived from an EMBL/GenBank/DDBJ whole genome shotgun (WGS) entry which is preliminary data.</text>
</comment>
<feature type="transmembrane region" description="Helical" evidence="2">
    <location>
        <begin position="158"/>
        <end position="176"/>
    </location>
</feature>
<name>A0ABV0BUI3_9SPHI</name>
<feature type="coiled-coil region" evidence="1">
    <location>
        <begin position="333"/>
        <end position="367"/>
    </location>
</feature>
<feature type="transmembrane region" description="Helical" evidence="2">
    <location>
        <begin position="35"/>
        <end position="53"/>
    </location>
</feature>
<keyword evidence="1" id="KW-0175">Coiled coil</keyword>
<dbReference type="InterPro" id="IPR005240">
    <property type="entry name" value="DUF389"/>
</dbReference>
<dbReference type="PANTHER" id="PTHR20992">
    <property type="entry name" value="AT15442P-RELATED"/>
    <property type="match status" value="1"/>
</dbReference>
<sequence length="446" mass="50322">MANSKFIRFFNLHTGEDKKENVLENVVNNISFRGANLWILACAIVIASVGLNVNSTAVIIGAMLISPLMSPIVGAGFALGVYDFPLLKKSLKNLIIATFVSLLVSFLYFTLSPFKDAQSELLARTSPNIYDVLIAFFGGLVGVIAITRVDKGNPIPGVAIATALMPPLCTAGYGLAIGNLSYFAGALYLYMINCFFICLSTFIIVKYLNYPKVNFVDANREKKITRVISLIILVLIIPSVYFAYTLLEQKQYAQKVNKFIQTTFTDKGYTVVFERTNYNSNPKKLELAFLIKKFSKEEVDRIKREMEDYGIKNTELVIRQDNNDFKADILNEINKKEQNLSEKDIRIKQLNAELNKYQINTPTLQENIKILFPQITSYSIGVQNKIITADSAINTISLIYIADKKLSEEEFIKLQNWMKIQFPEREVAVIANQNSDFALPRKELTK</sequence>
<accession>A0ABV0BUI3</accession>
<keyword evidence="4" id="KW-1185">Reference proteome</keyword>
<feature type="transmembrane region" description="Helical" evidence="2">
    <location>
        <begin position="94"/>
        <end position="114"/>
    </location>
</feature>
<keyword evidence="2" id="KW-0472">Membrane</keyword>
<organism evidence="3 4">
    <name type="scientific">Sphingobacterium kitahiroshimense</name>
    <dbReference type="NCBI Taxonomy" id="470446"/>
    <lineage>
        <taxon>Bacteria</taxon>
        <taxon>Pseudomonadati</taxon>
        <taxon>Bacteroidota</taxon>
        <taxon>Sphingobacteriia</taxon>
        <taxon>Sphingobacteriales</taxon>
        <taxon>Sphingobacteriaceae</taxon>
        <taxon>Sphingobacterium</taxon>
    </lineage>
</organism>
<protein>
    <submittedName>
        <fullName evidence="3">DUF389 domain-containing protein</fullName>
    </submittedName>
</protein>
<dbReference type="EMBL" id="JBDJNQ010000006">
    <property type="protein sequence ID" value="MEN5378346.1"/>
    <property type="molecule type" value="Genomic_DNA"/>
</dbReference>
<evidence type="ECO:0000313" key="4">
    <source>
        <dbReference type="Proteomes" id="UP001409291"/>
    </source>
</evidence>
<dbReference type="Proteomes" id="UP001409291">
    <property type="component" value="Unassembled WGS sequence"/>
</dbReference>
<feature type="transmembrane region" description="Helical" evidence="2">
    <location>
        <begin position="226"/>
        <end position="247"/>
    </location>
</feature>
<keyword evidence="2" id="KW-0812">Transmembrane</keyword>
<feature type="transmembrane region" description="Helical" evidence="2">
    <location>
        <begin position="129"/>
        <end position="146"/>
    </location>
</feature>
<dbReference type="RefSeq" id="WP_346581520.1">
    <property type="nucleotide sequence ID" value="NZ_JBDJLH010000001.1"/>
</dbReference>
<feature type="transmembrane region" description="Helical" evidence="2">
    <location>
        <begin position="59"/>
        <end position="82"/>
    </location>
</feature>
<dbReference type="Pfam" id="PF04087">
    <property type="entry name" value="DUF389"/>
    <property type="match status" value="1"/>
</dbReference>
<evidence type="ECO:0000313" key="3">
    <source>
        <dbReference type="EMBL" id="MEN5378346.1"/>
    </source>
</evidence>
<gene>
    <name evidence="3" type="ORF">ABE541_13860</name>
</gene>
<reference evidence="3 4" key="1">
    <citation type="submission" date="2024-04" db="EMBL/GenBank/DDBJ databases">
        <title>WGS of bacteria from Torrens River.</title>
        <authorList>
            <person name="Wyrsch E.R."/>
            <person name="Drigo B."/>
        </authorList>
    </citation>
    <scope>NUCLEOTIDE SEQUENCE [LARGE SCALE GENOMIC DNA]</scope>
    <source>
        <strain evidence="3 4">TWI391</strain>
    </source>
</reference>
<proteinExistence type="predicted"/>
<dbReference type="PANTHER" id="PTHR20992:SF9">
    <property type="entry name" value="AT15442P-RELATED"/>
    <property type="match status" value="1"/>
</dbReference>
<feature type="transmembrane region" description="Helical" evidence="2">
    <location>
        <begin position="182"/>
        <end position="205"/>
    </location>
</feature>
<evidence type="ECO:0000256" key="1">
    <source>
        <dbReference type="SAM" id="Coils"/>
    </source>
</evidence>
<evidence type="ECO:0000256" key="2">
    <source>
        <dbReference type="SAM" id="Phobius"/>
    </source>
</evidence>
<keyword evidence="2" id="KW-1133">Transmembrane helix</keyword>